<dbReference type="GO" id="GO:0008658">
    <property type="term" value="F:penicillin binding"/>
    <property type="evidence" value="ECO:0007669"/>
    <property type="project" value="InterPro"/>
</dbReference>
<feature type="domain" description="Penicillin-binding protein transpeptidase" evidence="4">
    <location>
        <begin position="232"/>
        <end position="515"/>
    </location>
</feature>
<evidence type="ECO:0000259" key="4">
    <source>
        <dbReference type="Pfam" id="PF00905"/>
    </source>
</evidence>
<dbReference type="PANTHER" id="PTHR30627">
    <property type="entry name" value="PEPTIDOGLYCAN D,D-TRANSPEPTIDASE"/>
    <property type="match status" value="1"/>
</dbReference>
<dbReference type="SUPFAM" id="SSF56519">
    <property type="entry name" value="Penicillin binding protein dimerisation domain"/>
    <property type="match status" value="1"/>
</dbReference>
<feature type="domain" description="Penicillin-binding protein dimerisation" evidence="5">
    <location>
        <begin position="67"/>
        <end position="194"/>
    </location>
</feature>
<dbReference type="GO" id="GO:0004180">
    <property type="term" value="F:carboxypeptidase activity"/>
    <property type="evidence" value="ECO:0007669"/>
    <property type="project" value="UniProtKB-KW"/>
</dbReference>
<dbReference type="AlphaFoldDB" id="M2S9T0"/>
<dbReference type="Pfam" id="PF03717">
    <property type="entry name" value="PBP_dimer"/>
    <property type="match status" value="1"/>
</dbReference>
<keyword evidence="2" id="KW-0121">Carboxypeptidase</keyword>
<dbReference type="Pfam" id="PF00905">
    <property type="entry name" value="Transpeptidase"/>
    <property type="match status" value="1"/>
</dbReference>
<dbReference type="PATRIC" id="fig|1234595.3.peg.2428"/>
<name>M2S9T0_9SPHN</name>
<dbReference type="PANTHER" id="PTHR30627:SF1">
    <property type="entry name" value="PEPTIDOGLYCAN D,D-TRANSPEPTIDASE FTSI"/>
    <property type="match status" value="1"/>
</dbReference>
<evidence type="ECO:0000256" key="1">
    <source>
        <dbReference type="ARBA" id="ARBA00004370"/>
    </source>
</evidence>
<gene>
    <name evidence="6" type="ORF">C725_2426</name>
</gene>
<proteinExistence type="predicted"/>
<evidence type="ECO:0000256" key="2">
    <source>
        <dbReference type="ARBA" id="ARBA00022645"/>
    </source>
</evidence>
<protein>
    <submittedName>
        <fullName evidence="6">Cell division protein FtsI</fullName>
    </submittedName>
</protein>
<keyword evidence="2" id="KW-0378">Hydrolase</keyword>
<evidence type="ECO:0000259" key="5">
    <source>
        <dbReference type="Pfam" id="PF03717"/>
    </source>
</evidence>
<evidence type="ECO:0000313" key="6">
    <source>
        <dbReference type="EMBL" id="EMD82140.1"/>
    </source>
</evidence>
<accession>M2S9T0</accession>
<dbReference type="GO" id="GO:0005886">
    <property type="term" value="C:plasma membrane"/>
    <property type="evidence" value="ECO:0007669"/>
    <property type="project" value="TreeGrafter"/>
</dbReference>
<evidence type="ECO:0000313" key="7">
    <source>
        <dbReference type="Proteomes" id="UP000011717"/>
    </source>
</evidence>
<dbReference type="InterPro" id="IPR005311">
    <property type="entry name" value="PBP_dimer"/>
</dbReference>
<comment type="caution">
    <text evidence="6">The sequence shown here is derived from an EMBL/GenBank/DDBJ whole genome shotgun (WGS) entry which is preliminary data.</text>
</comment>
<dbReference type="GO" id="GO:0071555">
    <property type="term" value="P:cell wall organization"/>
    <property type="evidence" value="ECO:0007669"/>
    <property type="project" value="TreeGrafter"/>
</dbReference>
<dbReference type="Gene3D" id="3.30.450.330">
    <property type="match status" value="1"/>
</dbReference>
<keyword evidence="2" id="KW-0645">Protease</keyword>
<dbReference type="GO" id="GO:0051301">
    <property type="term" value="P:cell division"/>
    <property type="evidence" value="ECO:0007669"/>
    <property type="project" value="UniProtKB-KW"/>
</dbReference>
<dbReference type="EMBL" id="AMRV01000009">
    <property type="protein sequence ID" value="EMD82140.1"/>
    <property type="molecule type" value="Genomic_DNA"/>
</dbReference>
<evidence type="ECO:0000256" key="3">
    <source>
        <dbReference type="ARBA" id="ARBA00023136"/>
    </source>
</evidence>
<keyword evidence="6" id="KW-0131">Cell cycle</keyword>
<dbReference type="InterPro" id="IPR036138">
    <property type="entry name" value="PBP_dimer_sf"/>
</dbReference>
<dbReference type="RefSeq" id="WP_008603269.1">
    <property type="nucleotide sequence ID" value="NZ_AMRV01000009.1"/>
</dbReference>
<dbReference type="Proteomes" id="UP000011717">
    <property type="component" value="Unassembled WGS sequence"/>
</dbReference>
<dbReference type="InterPro" id="IPR001460">
    <property type="entry name" value="PCN-bd_Tpept"/>
</dbReference>
<comment type="subcellular location">
    <subcellularLocation>
        <location evidence="1">Membrane</location>
    </subcellularLocation>
</comment>
<dbReference type="InterPro" id="IPR012338">
    <property type="entry name" value="Beta-lactam/transpept-like"/>
</dbReference>
<keyword evidence="3" id="KW-0472">Membrane</keyword>
<reference evidence="6 7" key="1">
    <citation type="journal article" date="2013" name="Genome Announc.">
        <title>Draft Genome Sequence of Strain JLT2015T, Belonging to the Family Sphingomonadaceae of the Alphaproteobacteria.</title>
        <authorList>
            <person name="Tang K."/>
            <person name="Liu K."/>
            <person name="Li S."/>
            <person name="Jiao N."/>
        </authorList>
    </citation>
    <scope>NUCLEOTIDE SEQUENCE [LARGE SCALE GENOMIC DNA]</scope>
    <source>
        <strain evidence="6 7">JLT2015</strain>
    </source>
</reference>
<dbReference type="InterPro" id="IPR050515">
    <property type="entry name" value="Beta-lactam/transpept"/>
</dbReference>
<sequence length="566" mass="61106">MSPAALRTQQIKLAGRRQISLQRARRRLTLAMAVFGALTLLTGARLTELAIDFGGDAQRGGNPWQVRGERAAIVDRNGADLARSFQAFYLAVQPHKIVGNPQEVAREIAAVLGERDPADIEAELTSNGAWRYLQRRVQPEDAVKLKAIGEPGLVIGREWERIYPNRTMAAHVLGYSNIDGIGQAGLEREMNKRLSDPKRIDQPLALALDTRVQHTLVRVLAKQIEKHSAIGGAGVVLDARTGEVLAMTSLPVFDPNAPGQGTADARFNRATYGVYELGSTFKTLTMAMAMESDVVTSLSQAYDARHPLKVGRFRINDDHPQARWLTVPEIFMHSSNIGTAQIAEGIGAARQQKYLRALGLLDPLDIEVAERGAPLKPDNWGKISTMTISYGHGLAVSPLHIAAAYAAVVNGGIYRQPTLLKLGPDDTPPGRRVFSQETSDTMRRMLRLVVTKGTGSKANADGYRVGGKTGTAEKPKNGGYARKSLVTNFAGVFPMDDPRYVVIAMLDEPKGTKDTYGFAGAGWTAAPVVGEVITRIAPILGVDPSTTEDVDLTPLLAQVQGEKAGG</sequence>
<dbReference type="Gene3D" id="3.40.710.10">
    <property type="entry name" value="DD-peptidase/beta-lactamase superfamily"/>
    <property type="match status" value="1"/>
</dbReference>
<organism evidence="6 7">
    <name type="scientific">Pacificimonas flava</name>
    <dbReference type="NCBI Taxonomy" id="1234595"/>
    <lineage>
        <taxon>Bacteria</taxon>
        <taxon>Pseudomonadati</taxon>
        <taxon>Pseudomonadota</taxon>
        <taxon>Alphaproteobacteria</taxon>
        <taxon>Sphingomonadales</taxon>
        <taxon>Sphingosinicellaceae</taxon>
        <taxon>Pacificimonas</taxon>
    </lineage>
</organism>
<dbReference type="Gene3D" id="3.90.1310.10">
    <property type="entry name" value="Penicillin-binding protein 2a (Domain 2)"/>
    <property type="match status" value="1"/>
</dbReference>
<keyword evidence="6" id="KW-0132">Cell division</keyword>
<keyword evidence="7" id="KW-1185">Reference proteome</keyword>
<dbReference type="SUPFAM" id="SSF56601">
    <property type="entry name" value="beta-lactamase/transpeptidase-like"/>
    <property type="match status" value="1"/>
</dbReference>